<keyword evidence="3" id="KW-1185">Reference proteome</keyword>
<dbReference type="Proteomes" id="UP000801492">
    <property type="component" value="Unassembled WGS sequence"/>
</dbReference>
<dbReference type="PANTHER" id="PTHR45749">
    <property type="match status" value="1"/>
</dbReference>
<dbReference type="InterPro" id="IPR008906">
    <property type="entry name" value="HATC_C_dom"/>
</dbReference>
<dbReference type="OrthoDB" id="6611240at2759"/>
<dbReference type="InterPro" id="IPR012337">
    <property type="entry name" value="RNaseH-like_sf"/>
</dbReference>
<evidence type="ECO:0000313" key="3">
    <source>
        <dbReference type="Proteomes" id="UP000801492"/>
    </source>
</evidence>
<dbReference type="EMBL" id="VTPC01037510">
    <property type="protein sequence ID" value="KAF2891161.1"/>
    <property type="molecule type" value="Genomic_DNA"/>
</dbReference>
<protein>
    <recommendedName>
        <fullName evidence="1">HAT C-terminal dimerisation domain-containing protein</fullName>
    </recommendedName>
</protein>
<dbReference type="SUPFAM" id="SSF53098">
    <property type="entry name" value="Ribonuclease H-like"/>
    <property type="match status" value="1"/>
</dbReference>
<feature type="domain" description="HAT C-terminal dimerisation" evidence="1">
    <location>
        <begin position="52"/>
        <end position="102"/>
    </location>
</feature>
<organism evidence="2 3">
    <name type="scientific">Ignelater luminosus</name>
    <name type="common">Cucubano</name>
    <name type="synonym">Pyrophorus luminosus</name>
    <dbReference type="NCBI Taxonomy" id="2038154"/>
    <lineage>
        <taxon>Eukaryota</taxon>
        <taxon>Metazoa</taxon>
        <taxon>Ecdysozoa</taxon>
        <taxon>Arthropoda</taxon>
        <taxon>Hexapoda</taxon>
        <taxon>Insecta</taxon>
        <taxon>Pterygota</taxon>
        <taxon>Neoptera</taxon>
        <taxon>Endopterygota</taxon>
        <taxon>Coleoptera</taxon>
        <taxon>Polyphaga</taxon>
        <taxon>Elateriformia</taxon>
        <taxon>Elateroidea</taxon>
        <taxon>Elateridae</taxon>
        <taxon>Agrypninae</taxon>
        <taxon>Pyrophorini</taxon>
        <taxon>Ignelater</taxon>
    </lineage>
</organism>
<dbReference type="PANTHER" id="PTHR45749:SF21">
    <property type="entry name" value="DUF4371 DOMAIN-CONTAINING PROTEIN"/>
    <property type="match status" value="1"/>
</dbReference>
<proteinExistence type="predicted"/>
<comment type="caution">
    <text evidence="2">The sequence shown here is derived from an EMBL/GenBank/DDBJ whole genome shotgun (WGS) entry which is preliminary data.</text>
</comment>
<reference evidence="2" key="1">
    <citation type="submission" date="2019-08" db="EMBL/GenBank/DDBJ databases">
        <title>The genome of the North American firefly Photinus pyralis.</title>
        <authorList>
            <consortium name="Photinus pyralis genome working group"/>
            <person name="Fallon T.R."/>
            <person name="Sander Lower S.E."/>
            <person name="Weng J.-K."/>
        </authorList>
    </citation>
    <scope>NUCLEOTIDE SEQUENCE</scope>
    <source>
        <strain evidence="2">TRF0915ILg1</strain>
        <tissue evidence="2">Whole body</tissue>
    </source>
</reference>
<accession>A0A8K0CTV7</accession>
<gene>
    <name evidence="2" type="ORF">ILUMI_15012</name>
</gene>
<sequence length="143" mass="16493">MVKMQQLKKTYSFSNWEQLENERINVYADSAPPVKLLKCLVDNGLDLVNEEVAKLLRLILTLSVTTASSERSMSTLKRIKTYLRNTMSNDRLPNLGMLAVEKHLLANLSSEQNFIERVIDVFANKKTRKVNFLYKKTLKKNSN</sequence>
<dbReference type="GO" id="GO:0046983">
    <property type="term" value="F:protein dimerization activity"/>
    <property type="evidence" value="ECO:0007669"/>
    <property type="project" value="InterPro"/>
</dbReference>
<name>A0A8K0CTV7_IGNLU</name>
<dbReference type="AlphaFoldDB" id="A0A8K0CTV7"/>
<dbReference type="Pfam" id="PF05699">
    <property type="entry name" value="Dimer_Tnp_hAT"/>
    <property type="match status" value="1"/>
</dbReference>
<evidence type="ECO:0000259" key="1">
    <source>
        <dbReference type="Pfam" id="PF05699"/>
    </source>
</evidence>
<evidence type="ECO:0000313" key="2">
    <source>
        <dbReference type="EMBL" id="KAF2891161.1"/>
    </source>
</evidence>